<accession>A0A0F9MC02</accession>
<dbReference type="EMBL" id="LAZR01005828">
    <property type="protein sequence ID" value="KKM96836.1"/>
    <property type="molecule type" value="Genomic_DNA"/>
</dbReference>
<organism evidence="1">
    <name type="scientific">marine sediment metagenome</name>
    <dbReference type="NCBI Taxonomy" id="412755"/>
    <lineage>
        <taxon>unclassified sequences</taxon>
        <taxon>metagenomes</taxon>
        <taxon>ecological metagenomes</taxon>
    </lineage>
</organism>
<proteinExistence type="predicted"/>
<protein>
    <submittedName>
        <fullName evidence="1">Uncharacterized protein</fullName>
    </submittedName>
</protein>
<comment type="caution">
    <text evidence="1">The sequence shown here is derived from an EMBL/GenBank/DDBJ whole genome shotgun (WGS) entry which is preliminary data.</text>
</comment>
<gene>
    <name evidence="1" type="ORF">LCGC14_1174170</name>
</gene>
<reference evidence="1" key="1">
    <citation type="journal article" date="2015" name="Nature">
        <title>Complex archaea that bridge the gap between prokaryotes and eukaryotes.</title>
        <authorList>
            <person name="Spang A."/>
            <person name="Saw J.H."/>
            <person name="Jorgensen S.L."/>
            <person name="Zaremba-Niedzwiedzka K."/>
            <person name="Martijn J."/>
            <person name="Lind A.E."/>
            <person name="van Eijk R."/>
            <person name="Schleper C."/>
            <person name="Guy L."/>
            <person name="Ettema T.J."/>
        </authorList>
    </citation>
    <scope>NUCLEOTIDE SEQUENCE</scope>
</reference>
<evidence type="ECO:0000313" key="1">
    <source>
        <dbReference type="EMBL" id="KKM96836.1"/>
    </source>
</evidence>
<name>A0A0F9MC02_9ZZZZ</name>
<sequence length="237" mass="24160">MATPTIEEITTGGIGSSNTEVTVAGHAAVDAGDVYVLNITMDGLGETFTPHVDWTELAEQAVGDNIGWVGYLRLDGTEDGASWVFTLSSNETSVWALIRMSGSHATSDPEVDTYANGTSTAANPTSVTATWGSDTNLFIATATLNLLAFSGGPSGYINFTELDSSTMGASGPCAVAIATKAATAAADDAGAFTNGNEDWHAITVVVRPAAAGGADQEPSLVGGKLVGPGVLQRHLVH</sequence>
<dbReference type="AlphaFoldDB" id="A0A0F9MC02"/>